<feature type="domain" description="Signal transduction histidine kinase subgroup 3 dimerisation and phosphoacceptor" evidence="11">
    <location>
        <begin position="185"/>
        <end position="250"/>
    </location>
</feature>
<keyword evidence="6 12" id="KW-0418">Kinase</keyword>
<dbReference type="CDD" id="cd16917">
    <property type="entry name" value="HATPase_UhpB-NarQ-NarX-like"/>
    <property type="match status" value="1"/>
</dbReference>
<dbReference type="GO" id="GO:0046983">
    <property type="term" value="F:protein dimerization activity"/>
    <property type="evidence" value="ECO:0007669"/>
    <property type="project" value="InterPro"/>
</dbReference>
<dbReference type="Gene3D" id="3.30.565.10">
    <property type="entry name" value="Histidine kinase-like ATPase, C-terminal domain"/>
    <property type="match status" value="1"/>
</dbReference>
<evidence type="ECO:0000313" key="12">
    <source>
        <dbReference type="EMBL" id="MBB5855389.1"/>
    </source>
</evidence>
<evidence type="ECO:0000256" key="7">
    <source>
        <dbReference type="ARBA" id="ARBA00022840"/>
    </source>
</evidence>
<evidence type="ECO:0000256" key="4">
    <source>
        <dbReference type="ARBA" id="ARBA00022679"/>
    </source>
</evidence>
<keyword evidence="4" id="KW-0808">Transferase</keyword>
<evidence type="ECO:0000256" key="5">
    <source>
        <dbReference type="ARBA" id="ARBA00022741"/>
    </source>
</evidence>
<evidence type="ECO:0000256" key="10">
    <source>
        <dbReference type="SAM" id="Phobius"/>
    </source>
</evidence>
<proteinExistence type="predicted"/>
<dbReference type="PANTHER" id="PTHR24421:SF10">
    <property type="entry name" value="NITRATE_NITRITE SENSOR PROTEIN NARQ"/>
    <property type="match status" value="1"/>
</dbReference>
<dbReference type="GO" id="GO:0005524">
    <property type="term" value="F:ATP binding"/>
    <property type="evidence" value="ECO:0007669"/>
    <property type="project" value="UniProtKB-KW"/>
</dbReference>
<keyword evidence="10" id="KW-1133">Transmembrane helix</keyword>
<dbReference type="GO" id="GO:0016020">
    <property type="term" value="C:membrane"/>
    <property type="evidence" value="ECO:0007669"/>
    <property type="project" value="InterPro"/>
</dbReference>
<evidence type="ECO:0000259" key="11">
    <source>
        <dbReference type="Pfam" id="PF07730"/>
    </source>
</evidence>
<keyword evidence="3" id="KW-0597">Phosphoprotein</keyword>
<dbReference type="AlphaFoldDB" id="A0A841B2V0"/>
<reference evidence="12 13" key="1">
    <citation type="submission" date="2020-08" db="EMBL/GenBank/DDBJ databases">
        <title>Sequencing the genomes of 1000 actinobacteria strains.</title>
        <authorList>
            <person name="Klenk H.-P."/>
        </authorList>
    </citation>
    <scope>NUCLEOTIDE SEQUENCE [LARGE SCALE GENOMIC DNA]</scope>
    <source>
        <strain evidence="12 13">DSM 45272</strain>
    </source>
</reference>
<evidence type="ECO:0000313" key="13">
    <source>
        <dbReference type="Proteomes" id="UP000580861"/>
    </source>
</evidence>
<dbReference type="Pfam" id="PF07730">
    <property type="entry name" value="HisKA_3"/>
    <property type="match status" value="1"/>
</dbReference>
<dbReference type="InterPro" id="IPR011712">
    <property type="entry name" value="Sig_transdc_His_kin_sub3_dim/P"/>
</dbReference>
<keyword evidence="10" id="KW-0472">Membrane</keyword>
<evidence type="ECO:0000256" key="3">
    <source>
        <dbReference type="ARBA" id="ARBA00022553"/>
    </source>
</evidence>
<protein>
    <recommendedName>
        <fullName evidence="2">histidine kinase</fullName>
        <ecNumber evidence="2">2.7.13.3</ecNumber>
    </recommendedName>
</protein>
<feature type="region of interest" description="Disordered" evidence="9">
    <location>
        <begin position="369"/>
        <end position="407"/>
    </location>
</feature>
<keyword evidence="10" id="KW-0812">Transmembrane</keyword>
<feature type="transmembrane region" description="Helical" evidence="10">
    <location>
        <begin position="418"/>
        <end position="446"/>
    </location>
</feature>
<keyword evidence="8" id="KW-0902">Two-component regulatory system</keyword>
<dbReference type="EMBL" id="JACHMX010000001">
    <property type="protein sequence ID" value="MBB5855389.1"/>
    <property type="molecule type" value="Genomic_DNA"/>
</dbReference>
<dbReference type="GO" id="GO:0000155">
    <property type="term" value="F:phosphorelay sensor kinase activity"/>
    <property type="evidence" value="ECO:0007669"/>
    <property type="project" value="InterPro"/>
</dbReference>
<dbReference type="Gene3D" id="1.20.5.1930">
    <property type="match status" value="1"/>
</dbReference>
<evidence type="ECO:0000256" key="9">
    <source>
        <dbReference type="SAM" id="MobiDB-lite"/>
    </source>
</evidence>
<feature type="transmembrane region" description="Helical" evidence="10">
    <location>
        <begin position="83"/>
        <end position="99"/>
    </location>
</feature>
<feature type="transmembrane region" description="Helical" evidence="10">
    <location>
        <begin position="106"/>
        <end position="125"/>
    </location>
</feature>
<feature type="transmembrane region" description="Helical" evidence="10">
    <location>
        <begin position="131"/>
        <end position="149"/>
    </location>
</feature>
<name>A0A841B2V0_9PSEU</name>
<dbReference type="SUPFAM" id="SSF55874">
    <property type="entry name" value="ATPase domain of HSP90 chaperone/DNA topoisomerase II/histidine kinase"/>
    <property type="match status" value="1"/>
</dbReference>
<organism evidence="12 13">
    <name type="scientific">Amycolatopsis umgeniensis</name>
    <dbReference type="NCBI Taxonomy" id="336628"/>
    <lineage>
        <taxon>Bacteria</taxon>
        <taxon>Bacillati</taxon>
        <taxon>Actinomycetota</taxon>
        <taxon>Actinomycetes</taxon>
        <taxon>Pseudonocardiales</taxon>
        <taxon>Pseudonocardiaceae</taxon>
        <taxon>Amycolatopsis</taxon>
    </lineage>
</organism>
<dbReference type="EC" id="2.7.13.3" evidence="2"/>
<dbReference type="PANTHER" id="PTHR24421">
    <property type="entry name" value="NITRATE/NITRITE SENSOR PROTEIN NARX-RELATED"/>
    <property type="match status" value="1"/>
</dbReference>
<dbReference type="Proteomes" id="UP000580861">
    <property type="component" value="Unassembled WGS sequence"/>
</dbReference>
<sequence>MKDPEEPVRRGRRLVMDVALWLGLCGWVVVDAGSSTKHWELLAGLVATTAAIALSRRYPLVSLTIAMIASFVVMGSFGGRVPIWEGFLLVAVSYLAGYRQPIAKPMLRIFAVVSVIAVPVALLWAEDGFSAWGALLGVLVFASVTPWLLGRYIRQREDMARDGWRRAEEMESRQRLIADRARLRERTRIASDMHDSLGHELSLIAVRAAVLEVAGGLDEQQRQAAGDLRQSAATATERLREIIGVLREDDAPTEPVHESIDDLLDRARASGVLIESTVDGPADDEPQMVDRAAYRVVQESLTNVVKHAPGAAVTVRVVRSEGRTDVVVANAAPPAGPLPGRASGRRGLIGLRERVRLVGGTLRAGPSGGGFEVGASLPHDAAPSEESPESQAAMDAEVGQSTSARELERARRDVRRSLIQAIIVPIGLFGVVVGISGVVFLVQWYGSVLPAGDYDRLRVGQTKAEFAYVLPGGQRIARPRTVEPPVPEGAKCEYYGTERTLFNLNYEAYRLCFADGKLVAKDMISEDEQRGNPDDPGGAGR</sequence>
<keyword evidence="13" id="KW-1185">Reference proteome</keyword>
<evidence type="ECO:0000256" key="1">
    <source>
        <dbReference type="ARBA" id="ARBA00000085"/>
    </source>
</evidence>
<accession>A0A841B2V0</accession>
<evidence type="ECO:0000256" key="2">
    <source>
        <dbReference type="ARBA" id="ARBA00012438"/>
    </source>
</evidence>
<evidence type="ECO:0000256" key="6">
    <source>
        <dbReference type="ARBA" id="ARBA00022777"/>
    </source>
</evidence>
<gene>
    <name evidence="12" type="ORF">HDA45_005476</name>
</gene>
<dbReference type="InterPro" id="IPR036890">
    <property type="entry name" value="HATPase_C_sf"/>
</dbReference>
<comment type="catalytic activity">
    <reaction evidence="1">
        <text>ATP + protein L-histidine = ADP + protein N-phospho-L-histidine.</text>
        <dbReference type="EC" id="2.7.13.3"/>
    </reaction>
</comment>
<feature type="transmembrane region" description="Helical" evidence="10">
    <location>
        <begin position="60"/>
        <end position="77"/>
    </location>
</feature>
<dbReference type="InterPro" id="IPR050482">
    <property type="entry name" value="Sensor_HK_TwoCompSys"/>
</dbReference>
<keyword evidence="5" id="KW-0547">Nucleotide-binding</keyword>
<evidence type="ECO:0000256" key="8">
    <source>
        <dbReference type="ARBA" id="ARBA00023012"/>
    </source>
</evidence>
<comment type="caution">
    <text evidence="12">The sequence shown here is derived from an EMBL/GenBank/DDBJ whole genome shotgun (WGS) entry which is preliminary data.</text>
</comment>
<keyword evidence="7" id="KW-0067">ATP-binding</keyword>